<gene>
    <name evidence="9" type="primary">secE</name>
    <name evidence="11" type="ORF">SaccyDRAFT_0457</name>
</gene>
<dbReference type="RefSeq" id="WP_005453185.1">
    <property type="nucleotide sequence ID" value="NZ_CM001440.1"/>
</dbReference>
<evidence type="ECO:0000256" key="3">
    <source>
        <dbReference type="ARBA" id="ARBA00022475"/>
    </source>
</evidence>
<dbReference type="GO" id="GO:0005886">
    <property type="term" value="C:plasma membrane"/>
    <property type="evidence" value="ECO:0007669"/>
    <property type="project" value="UniProtKB-SubCell"/>
</dbReference>
<dbReference type="eggNOG" id="COG0690">
    <property type="taxonomic scope" value="Bacteria"/>
</dbReference>
<evidence type="ECO:0000256" key="5">
    <source>
        <dbReference type="ARBA" id="ARBA00022927"/>
    </source>
</evidence>
<keyword evidence="7 9" id="KW-0811">Translocation</keyword>
<keyword evidence="4 9" id="KW-0812">Transmembrane</keyword>
<proteinExistence type="inferred from homology"/>
<comment type="similarity">
    <text evidence="9">Belongs to the SecE/SEC61-gamma family.</text>
</comment>
<dbReference type="GO" id="GO:0043952">
    <property type="term" value="P:protein transport by the Sec complex"/>
    <property type="evidence" value="ECO:0007669"/>
    <property type="project" value="UniProtKB-UniRule"/>
</dbReference>
<comment type="subunit">
    <text evidence="9">Component of the Sec protein translocase complex. Heterotrimer consisting of SecY, SecE and SecG subunits. The heterotrimers can form oligomers, although 1 heterotrimer is thought to be able to translocate proteins. Interacts with the ribosome. Interacts with SecDF, and other proteins may be involved. Interacts with SecA.</text>
</comment>
<accession>H5XFL7</accession>
<evidence type="ECO:0000256" key="6">
    <source>
        <dbReference type="ARBA" id="ARBA00022989"/>
    </source>
</evidence>
<dbReference type="Pfam" id="PF00584">
    <property type="entry name" value="SecE"/>
    <property type="match status" value="1"/>
</dbReference>
<dbReference type="GO" id="GO:0009306">
    <property type="term" value="P:protein secretion"/>
    <property type="evidence" value="ECO:0007669"/>
    <property type="project" value="UniProtKB-UniRule"/>
</dbReference>
<evidence type="ECO:0000256" key="4">
    <source>
        <dbReference type="ARBA" id="ARBA00022692"/>
    </source>
</evidence>
<feature type="transmembrane region" description="Helical" evidence="9">
    <location>
        <begin position="116"/>
        <end position="142"/>
    </location>
</feature>
<feature type="compositionally biased region" description="Basic and acidic residues" evidence="10">
    <location>
        <begin position="62"/>
        <end position="72"/>
    </location>
</feature>
<dbReference type="GO" id="GO:0008320">
    <property type="term" value="F:protein transmembrane transporter activity"/>
    <property type="evidence" value="ECO:0007669"/>
    <property type="project" value="UniProtKB-UniRule"/>
</dbReference>
<evidence type="ECO:0000256" key="10">
    <source>
        <dbReference type="SAM" id="MobiDB-lite"/>
    </source>
</evidence>
<dbReference type="AlphaFoldDB" id="H5XFL7"/>
<keyword evidence="6 9" id="KW-1133">Transmembrane helix</keyword>
<name>H5XFL7_9PSEU</name>
<sequence>MSEDGEKDKERAAERPSRPDTAAARRARRASADPTGTPAKTDSGARAGKSAESAKRPAPKGKTSEKLAKPEGKGAPTPKRNRRETKKGSPFARLGRFIREVWGELRKVIWPTRKQMVTYTTVVLLFLVFMVALVAGLDFVFLEGVDVVFGD</sequence>
<dbReference type="HAMAP" id="MF_00422">
    <property type="entry name" value="SecE"/>
    <property type="match status" value="1"/>
</dbReference>
<evidence type="ECO:0000256" key="7">
    <source>
        <dbReference type="ARBA" id="ARBA00023010"/>
    </source>
</evidence>
<reference evidence="11 12" key="1">
    <citation type="submission" date="2011-11" db="EMBL/GenBank/DDBJ databases">
        <title>The Noncontiguous Finished sequence of Saccharomonospora cyanea NA-134.</title>
        <authorList>
            <consortium name="US DOE Joint Genome Institute"/>
            <person name="Lucas S."/>
            <person name="Han J."/>
            <person name="Lapidus A."/>
            <person name="Cheng J.-F."/>
            <person name="Goodwin L."/>
            <person name="Pitluck S."/>
            <person name="Peters L."/>
            <person name="Ovchinnikova G."/>
            <person name="Lu M."/>
            <person name="Detter J.C."/>
            <person name="Han C."/>
            <person name="Tapia R."/>
            <person name="Land M."/>
            <person name="Hauser L."/>
            <person name="Kyrpides N."/>
            <person name="Ivanova N."/>
            <person name="Pagani I."/>
            <person name="Brambilla E.-M."/>
            <person name="Klenk H.-P."/>
            <person name="Woyke T."/>
        </authorList>
    </citation>
    <scope>NUCLEOTIDE SEQUENCE [LARGE SCALE GENOMIC DNA]</scope>
    <source>
        <strain evidence="11 12">NA-134</strain>
    </source>
</reference>
<dbReference type="Proteomes" id="UP000002791">
    <property type="component" value="Chromosome"/>
</dbReference>
<dbReference type="PROSITE" id="PS01067">
    <property type="entry name" value="SECE_SEC61G"/>
    <property type="match status" value="1"/>
</dbReference>
<dbReference type="InterPro" id="IPR005807">
    <property type="entry name" value="SecE_bac"/>
</dbReference>
<keyword evidence="12" id="KW-1185">Reference proteome</keyword>
<dbReference type="GO" id="GO:0065002">
    <property type="term" value="P:intracellular protein transmembrane transport"/>
    <property type="evidence" value="ECO:0007669"/>
    <property type="project" value="UniProtKB-UniRule"/>
</dbReference>
<keyword evidence="3 9" id="KW-1003">Cell membrane</keyword>
<evidence type="ECO:0000256" key="9">
    <source>
        <dbReference type="HAMAP-Rule" id="MF_00422"/>
    </source>
</evidence>
<dbReference type="Gene3D" id="1.20.5.1030">
    <property type="entry name" value="Preprotein translocase secy subunit"/>
    <property type="match status" value="1"/>
</dbReference>
<keyword evidence="8 9" id="KW-0472">Membrane</keyword>
<organism evidence="11 12">
    <name type="scientific">Saccharomonospora cyanea NA-134</name>
    <dbReference type="NCBI Taxonomy" id="882082"/>
    <lineage>
        <taxon>Bacteria</taxon>
        <taxon>Bacillati</taxon>
        <taxon>Actinomycetota</taxon>
        <taxon>Actinomycetes</taxon>
        <taxon>Pseudonocardiales</taxon>
        <taxon>Pseudonocardiaceae</taxon>
        <taxon>Saccharomonospora</taxon>
    </lineage>
</organism>
<dbReference type="InterPro" id="IPR001901">
    <property type="entry name" value="Translocase_SecE/Sec61-g"/>
</dbReference>
<comment type="function">
    <text evidence="9">Essential subunit of the Sec protein translocation channel SecYEG. Clamps together the 2 halves of SecY. May contact the channel plug during translocation.</text>
</comment>
<feature type="region of interest" description="Disordered" evidence="10">
    <location>
        <begin position="1"/>
        <end position="91"/>
    </location>
</feature>
<evidence type="ECO:0000313" key="12">
    <source>
        <dbReference type="Proteomes" id="UP000002791"/>
    </source>
</evidence>
<dbReference type="OrthoDB" id="9805743at2"/>
<dbReference type="EMBL" id="CM001440">
    <property type="protein sequence ID" value="EHR59385.1"/>
    <property type="molecule type" value="Genomic_DNA"/>
</dbReference>
<evidence type="ECO:0000256" key="2">
    <source>
        <dbReference type="ARBA" id="ARBA00022448"/>
    </source>
</evidence>
<keyword evidence="5 9" id="KW-0653">Protein transport</keyword>
<dbReference type="NCBIfam" id="TIGR00964">
    <property type="entry name" value="secE_bact"/>
    <property type="match status" value="1"/>
</dbReference>
<keyword evidence="2 9" id="KW-0813">Transport</keyword>
<protein>
    <recommendedName>
        <fullName evidence="9">Protein translocase subunit SecE</fullName>
    </recommendedName>
</protein>
<dbReference type="PANTHER" id="PTHR33910:SF1">
    <property type="entry name" value="PROTEIN TRANSLOCASE SUBUNIT SECE"/>
    <property type="match status" value="1"/>
</dbReference>
<dbReference type="PANTHER" id="PTHR33910">
    <property type="entry name" value="PROTEIN TRANSLOCASE SUBUNIT SECE"/>
    <property type="match status" value="1"/>
</dbReference>
<dbReference type="InterPro" id="IPR038379">
    <property type="entry name" value="SecE_sf"/>
</dbReference>
<dbReference type="HOGENOM" id="CLU_113663_1_2_11"/>
<evidence type="ECO:0000256" key="1">
    <source>
        <dbReference type="ARBA" id="ARBA00004370"/>
    </source>
</evidence>
<dbReference type="GO" id="GO:0006605">
    <property type="term" value="P:protein targeting"/>
    <property type="evidence" value="ECO:0007669"/>
    <property type="project" value="UniProtKB-UniRule"/>
</dbReference>
<comment type="subcellular location">
    <subcellularLocation>
        <location evidence="9">Cell membrane</location>
        <topology evidence="9">Single-pass membrane protein</topology>
    </subcellularLocation>
    <subcellularLocation>
        <location evidence="1">Membrane</location>
    </subcellularLocation>
</comment>
<evidence type="ECO:0000313" key="11">
    <source>
        <dbReference type="EMBL" id="EHR59385.1"/>
    </source>
</evidence>
<dbReference type="STRING" id="882082.SaccyDRAFT_0457"/>
<evidence type="ECO:0000256" key="8">
    <source>
        <dbReference type="ARBA" id="ARBA00023136"/>
    </source>
</evidence>
<feature type="compositionally biased region" description="Basic and acidic residues" evidence="10">
    <location>
        <begin position="1"/>
        <end position="18"/>
    </location>
</feature>